<dbReference type="EC" id="3.1.1.-" evidence="6"/>
<dbReference type="InterPro" id="IPR019826">
    <property type="entry name" value="Carboxylesterase_B_AS"/>
</dbReference>
<dbReference type="RefSeq" id="XP_052753639.1">
    <property type="nucleotide sequence ID" value="XM_052897679.1"/>
</dbReference>
<keyword evidence="6" id="KW-0732">Signal</keyword>
<reference evidence="9" key="1">
    <citation type="submission" date="2025-08" db="UniProtKB">
        <authorList>
            <consortium name="RefSeq"/>
        </authorList>
    </citation>
    <scope>IDENTIFICATION</scope>
    <source>
        <tissue evidence="9">Whole larvae</tissue>
    </source>
</reference>
<evidence type="ECO:0000256" key="6">
    <source>
        <dbReference type="RuleBase" id="RU361235"/>
    </source>
</evidence>
<feature type="chain" id="PRO_5044959749" description="Carboxylic ester hydrolase" evidence="6">
    <location>
        <begin position="17"/>
        <end position="560"/>
    </location>
</feature>
<dbReference type="SUPFAM" id="SSF53474">
    <property type="entry name" value="alpha/beta-Hydrolases"/>
    <property type="match status" value="1"/>
</dbReference>
<feature type="signal peptide" evidence="6">
    <location>
        <begin position="1"/>
        <end position="16"/>
    </location>
</feature>
<evidence type="ECO:0000256" key="1">
    <source>
        <dbReference type="ARBA" id="ARBA00005964"/>
    </source>
</evidence>
<accession>A0ABM3MR14</accession>
<evidence type="ECO:0000259" key="7">
    <source>
        <dbReference type="Pfam" id="PF00135"/>
    </source>
</evidence>
<dbReference type="GeneID" id="128201250"/>
<keyword evidence="5" id="KW-0325">Glycoprotein</keyword>
<dbReference type="Pfam" id="PF00135">
    <property type="entry name" value="COesterase"/>
    <property type="match status" value="1"/>
</dbReference>
<organism evidence="8 9">
    <name type="scientific">Galleria mellonella</name>
    <name type="common">Greater wax moth</name>
    <dbReference type="NCBI Taxonomy" id="7137"/>
    <lineage>
        <taxon>Eukaryota</taxon>
        <taxon>Metazoa</taxon>
        <taxon>Ecdysozoa</taxon>
        <taxon>Arthropoda</taxon>
        <taxon>Hexapoda</taxon>
        <taxon>Insecta</taxon>
        <taxon>Pterygota</taxon>
        <taxon>Neoptera</taxon>
        <taxon>Endopterygota</taxon>
        <taxon>Lepidoptera</taxon>
        <taxon>Glossata</taxon>
        <taxon>Ditrysia</taxon>
        <taxon>Pyraloidea</taxon>
        <taxon>Pyralidae</taxon>
        <taxon>Galleriinae</taxon>
        <taxon>Galleria</taxon>
    </lineage>
</organism>
<keyword evidence="2" id="KW-0719">Serine esterase</keyword>
<keyword evidence="4" id="KW-1015">Disulfide bond</keyword>
<feature type="domain" description="Carboxylesterase type B" evidence="7">
    <location>
        <begin position="25"/>
        <end position="536"/>
    </location>
</feature>
<dbReference type="Proteomes" id="UP001652740">
    <property type="component" value="Unplaced"/>
</dbReference>
<evidence type="ECO:0000313" key="8">
    <source>
        <dbReference type="Proteomes" id="UP001652740"/>
    </source>
</evidence>
<evidence type="ECO:0000313" key="9">
    <source>
        <dbReference type="RefSeq" id="XP_052753639.1"/>
    </source>
</evidence>
<evidence type="ECO:0000256" key="2">
    <source>
        <dbReference type="ARBA" id="ARBA00022487"/>
    </source>
</evidence>
<keyword evidence="8" id="KW-1185">Reference proteome</keyword>
<gene>
    <name evidence="9" type="primary">LOC128201250</name>
</gene>
<sequence>MRRLFLYWCLVVGVICDRKNDENESKVVHISQGSVRGYKDPEVDIFVFYGIPYAKAPTGPNKFKAPLPAPIWSETLEAVNKDIICHQSKEFLQMYNFTDKNIQEDCLIANVYVPNTNNNNLPVVVYVHGGGFQIGFGDLVTPKNLVKRKDVIVVTFNYRLGVQGFLCLGTEYAPGNAGMKDQVALLQWVKKNIASFGGNPYDVTLDGCSAGSAAIDLLLLSPLTEGLFTKAIPESGSNTAVWSLQQDPLKIAKDYAKLLNFTNVDDFYALEEFYKTASYDMLVSYAFLDNTDSTFGFTLCVERDTGEDKFLDDTPVNLLKRGKYKKVPLLYGFTNMEGLFRLPLFEQWRDKMNEKFSDFLPADLQFENEKQRDEVAEQIKKIYFKDSPVSSDTITGFVDYFTDIVFAYPALRSIKLQVEAGNDKIYLYEYSFVEEVNVPEQYPNLRGANHCAQTMAVFDGTFFADRDEKNISDDLRNVKATVRDLWSNFIKTGNPVPKGSSYPVWPPANAGGSPYMEIGRELELREALLEERVRFWDAIYEQYYRPPVAPPAPPAKHSEL</sequence>
<dbReference type="InterPro" id="IPR029058">
    <property type="entry name" value="AB_hydrolase_fold"/>
</dbReference>
<name>A0ABM3MR14_GALME</name>
<proteinExistence type="inferred from homology"/>
<evidence type="ECO:0000256" key="5">
    <source>
        <dbReference type="ARBA" id="ARBA00023180"/>
    </source>
</evidence>
<dbReference type="InterPro" id="IPR002018">
    <property type="entry name" value="CarbesteraseB"/>
</dbReference>
<dbReference type="PANTHER" id="PTHR11559">
    <property type="entry name" value="CARBOXYLESTERASE"/>
    <property type="match status" value="1"/>
</dbReference>
<dbReference type="InterPro" id="IPR050309">
    <property type="entry name" value="Type-B_Carboxylest/Lipase"/>
</dbReference>
<dbReference type="PROSITE" id="PS00122">
    <property type="entry name" value="CARBOXYLESTERASE_B_1"/>
    <property type="match status" value="1"/>
</dbReference>
<comment type="similarity">
    <text evidence="1 6">Belongs to the type-B carboxylesterase/lipase family.</text>
</comment>
<protein>
    <recommendedName>
        <fullName evidence="6">Carboxylic ester hydrolase</fullName>
        <ecNumber evidence="6">3.1.1.-</ecNumber>
    </recommendedName>
</protein>
<evidence type="ECO:0000256" key="4">
    <source>
        <dbReference type="ARBA" id="ARBA00023157"/>
    </source>
</evidence>
<keyword evidence="3 6" id="KW-0378">Hydrolase</keyword>
<dbReference type="Gene3D" id="3.40.50.1820">
    <property type="entry name" value="alpha/beta hydrolase"/>
    <property type="match status" value="1"/>
</dbReference>
<evidence type="ECO:0000256" key="3">
    <source>
        <dbReference type="ARBA" id="ARBA00022801"/>
    </source>
</evidence>